<dbReference type="GO" id="GO:0016020">
    <property type="term" value="C:membrane"/>
    <property type="evidence" value="ECO:0007669"/>
    <property type="project" value="InterPro"/>
</dbReference>
<keyword evidence="1" id="KW-1133">Transmembrane helix</keyword>
<name>A0A137PD32_CONC2</name>
<dbReference type="EMBL" id="KQ964444">
    <property type="protein sequence ID" value="KXN72900.1"/>
    <property type="molecule type" value="Genomic_DNA"/>
</dbReference>
<evidence type="ECO:0000313" key="2">
    <source>
        <dbReference type="EMBL" id="KXN72900.1"/>
    </source>
</evidence>
<protein>
    <submittedName>
        <fullName evidence="2">Uncharacterized protein</fullName>
    </submittedName>
</protein>
<gene>
    <name evidence="2" type="ORF">CONCODRAFT_77549</name>
</gene>
<feature type="transmembrane region" description="Helical" evidence="1">
    <location>
        <begin position="75"/>
        <end position="95"/>
    </location>
</feature>
<evidence type="ECO:0000256" key="1">
    <source>
        <dbReference type="SAM" id="Phobius"/>
    </source>
</evidence>
<keyword evidence="3" id="KW-1185">Reference proteome</keyword>
<dbReference type="Pfam" id="PF05439">
    <property type="entry name" value="JTB"/>
    <property type="match status" value="1"/>
</dbReference>
<dbReference type="InterPro" id="IPR008657">
    <property type="entry name" value="JTB"/>
</dbReference>
<proteinExistence type="predicted"/>
<reference evidence="2 3" key="1">
    <citation type="journal article" date="2015" name="Genome Biol. Evol.">
        <title>Phylogenomic analyses indicate that early fungi evolved digesting cell walls of algal ancestors of land plants.</title>
        <authorList>
            <person name="Chang Y."/>
            <person name="Wang S."/>
            <person name="Sekimoto S."/>
            <person name="Aerts A.L."/>
            <person name="Choi C."/>
            <person name="Clum A."/>
            <person name="LaButti K.M."/>
            <person name="Lindquist E.A."/>
            <person name="Yee Ngan C."/>
            <person name="Ohm R.A."/>
            <person name="Salamov A.A."/>
            <person name="Grigoriev I.V."/>
            <person name="Spatafora J.W."/>
            <person name="Berbee M.L."/>
        </authorList>
    </citation>
    <scope>NUCLEOTIDE SEQUENCE [LARGE SCALE GENOMIC DNA]</scope>
    <source>
        <strain evidence="2 3">NRRL 28638</strain>
    </source>
</reference>
<accession>A0A137PD32</accession>
<dbReference type="Proteomes" id="UP000070444">
    <property type="component" value="Unassembled WGS sequence"/>
</dbReference>
<keyword evidence="1" id="KW-0812">Transmembrane</keyword>
<evidence type="ECO:0000313" key="3">
    <source>
        <dbReference type="Proteomes" id="UP000070444"/>
    </source>
</evidence>
<organism evidence="2 3">
    <name type="scientific">Conidiobolus coronatus (strain ATCC 28846 / CBS 209.66 / NRRL 28638)</name>
    <name type="common">Delacroixia coronata</name>
    <dbReference type="NCBI Taxonomy" id="796925"/>
    <lineage>
        <taxon>Eukaryota</taxon>
        <taxon>Fungi</taxon>
        <taxon>Fungi incertae sedis</taxon>
        <taxon>Zoopagomycota</taxon>
        <taxon>Entomophthoromycotina</taxon>
        <taxon>Entomophthoromycetes</taxon>
        <taxon>Entomophthorales</taxon>
        <taxon>Ancylistaceae</taxon>
        <taxon>Conidiobolus</taxon>
    </lineage>
</organism>
<feature type="non-terminal residue" evidence="2">
    <location>
        <position position="105"/>
    </location>
</feature>
<sequence>MSTLNNKESIDEAINYFENPQCLKITKCLPCSKDQESASFCQLTKYHQTVQCTFETNPTTIACTLKDEKADQLNYFYFQTTSLILTAFFLFLVIWRRSKIRNEHY</sequence>
<keyword evidence="1" id="KW-0472">Membrane</keyword>
<dbReference type="AlphaFoldDB" id="A0A137PD32"/>